<keyword evidence="4" id="KW-0862">Zinc</keyword>
<feature type="region of interest" description="Disordered" evidence="6">
    <location>
        <begin position="255"/>
        <end position="316"/>
    </location>
</feature>
<keyword evidence="7" id="KW-1185">Reference proteome</keyword>
<evidence type="ECO:0000256" key="2">
    <source>
        <dbReference type="ARBA" id="ARBA00022723"/>
    </source>
</evidence>
<dbReference type="InterPro" id="IPR052035">
    <property type="entry name" value="ZnF_BED_domain_contain"/>
</dbReference>
<feature type="compositionally biased region" description="Acidic residues" evidence="6">
    <location>
        <begin position="57"/>
        <end position="70"/>
    </location>
</feature>
<feature type="region of interest" description="Disordered" evidence="6">
    <location>
        <begin position="1"/>
        <end position="20"/>
    </location>
</feature>
<keyword evidence="5" id="KW-0539">Nucleus</keyword>
<sequence>MSLAAAPTGPPDAKRFKMSLPTQVVVVEESNETEESAVVGEESPGAPSSARSSNPALDEDEEESGDEQNIDEDHLPVIDSTHLQSHGASWPEEETSINTGNLMEFISKNLLASNFKMEDGNMRCASASRCGSLSGVSPAPLDGLSSPRRSSPPPSVGSGLPGSKVVAQSPVAQLFAQNDWSWHRNPAAAIRSGGTNKQTPVWKYFVYNKAENLSRCIVGDCTYQLKGPHTSTLACHLKKHPLEYSEFQKLKVDYTSTRPQPSIRPQMDYPRDRTNGQLPPSPSSSASSATSSGGSAGNGALKMEERKPKEKNTQANKNISNIVDALNRQAAAAAQAQAQVANIGPQSLMGGMGGMGGLGLLHPALPPPGFPFLLNPAAIPTSTNNLNFAQQFLQQQQNVLNNMVVSNNGNLLTNKKWRKEERKQKELETRLALMLSASHIESKIVNNTFFRDFMELSQPKFNIPDDPLIIEKMISSEWSKVSTTLKTHLGLARRITILVDIIKTPSRNGEDECMRVCVAAAYLAVPTNKLDWALLAVRSIFMGDKYSVSIRDTIKQVIDEYEVPMERVGRILISIPDGIEFPLQGKETQPLLPKLMHHLAAIIEASPRIEALRCSFYGMLYSFISRPHLFQTLQKMTEEPLSLTLSDPFPVLADIVIRLKKEMITIMRQEEDCTDQLTEQQWQELETLVSLYNQLSARLDGAPNGQIATIDGVVPSVMQLALTLDKDMGILGDLAVELSKALKDGASVVLDPQHPNFDGSFLQATALNPQLALLLDDIQIAYAKEAIEKAVQEKMRQHEEANGRRQKAPLGVDALLASVLERKQSVDAEIGDQIMNGMNSSASLYPDLLQVAQQKRTQDMKPPIKNRFAEALVNAYFDEILSPVQNESGSLGGRPFSGRHLPPLAFWASNAPHAAPLADVATTQLSTLAFTLTPERIFSGNGMDIPVAGVSFDAAGLPLENERFERDVLLRYNKHFISRTPSL</sequence>
<keyword evidence="3" id="KW-0863">Zinc-finger</keyword>
<keyword evidence="2" id="KW-0479">Metal-binding</keyword>
<feature type="compositionally biased region" description="Basic and acidic residues" evidence="6">
    <location>
        <begin position="302"/>
        <end position="312"/>
    </location>
</feature>
<evidence type="ECO:0000256" key="6">
    <source>
        <dbReference type="SAM" id="MobiDB-lite"/>
    </source>
</evidence>
<evidence type="ECO:0000313" key="8">
    <source>
        <dbReference type="WBParaSite" id="MBELARI_LOCUS10718"/>
    </source>
</evidence>
<accession>A0AAF3E9X7</accession>
<organism evidence="7 8">
    <name type="scientific">Mesorhabditis belari</name>
    <dbReference type="NCBI Taxonomy" id="2138241"/>
    <lineage>
        <taxon>Eukaryota</taxon>
        <taxon>Metazoa</taxon>
        <taxon>Ecdysozoa</taxon>
        <taxon>Nematoda</taxon>
        <taxon>Chromadorea</taxon>
        <taxon>Rhabditida</taxon>
        <taxon>Rhabditina</taxon>
        <taxon>Rhabditomorpha</taxon>
        <taxon>Rhabditoidea</taxon>
        <taxon>Rhabditidae</taxon>
        <taxon>Mesorhabditinae</taxon>
        <taxon>Mesorhabditis</taxon>
    </lineage>
</organism>
<dbReference type="PANTHER" id="PTHR46481:SF10">
    <property type="entry name" value="ZINC FINGER BED DOMAIN-CONTAINING PROTEIN 39"/>
    <property type="match status" value="1"/>
</dbReference>
<name>A0AAF3E9X7_9BILA</name>
<dbReference type="PANTHER" id="PTHR46481">
    <property type="entry name" value="ZINC FINGER BED DOMAIN-CONTAINING PROTEIN 4"/>
    <property type="match status" value="1"/>
</dbReference>
<evidence type="ECO:0000256" key="4">
    <source>
        <dbReference type="ARBA" id="ARBA00022833"/>
    </source>
</evidence>
<proteinExistence type="predicted"/>
<evidence type="ECO:0000313" key="7">
    <source>
        <dbReference type="Proteomes" id="UP000887575"/>
    </source>
</evidence>
<reference evidence="8" key="1">
    <citation type="submission" date="2024-02" db="UniProtKB">
        <authorList>
            <consortium name="WormBaseParasite"/>
        </authorList>
    </citation>
    <scope>IDENTIFICATION</scope>
</reference>
<protein>
    <submittedName>
        <fullName evidence="8">Uncharacterized protein</fullName>
    </submittedName>
</protein>
<feature type="region of interest" description="Disordered" evidence="6">
    <location>
        <begin position="138"/>
        <end position="163"/>
    </location>
</feature>
<feature type="region of interest" description="Disordered" evidence="6">
    <location>
        <begin position="28"/>
        <end position="71"/>
    </location>
</feature>
<evidence type="ECO:0000256" key="3">
    <source>
        <dbReference type="ARBA" id="ARBA00022771"/>
    </source>
</evidence>
<comment type="subcellular location">
    <subcellularLocation>
        <location evidence="1">Nucleus</location>
    </subcellularLocation>
</comment>
<dbReference type="GO" id="GO:0008270">
    <property type="term" value="F:zinc ion binding"/>
    <property type="evidence" value="ECO:0007669"/>
    <property type="project" value="UniProtKB-KW"/>
</dbReference>
<evidence type="ECO:0000256" key="5">
    <source>
        <dbReference type="ARBA" id="ARBA00023242"/>
    </source>
</evidence>
<dbReference type="AlphaFoldDB" id="A0AAF3E9X7"/>
<feature type="compositionally biased region" description="Low complexity" evidence="6">
    <location>
        <begin position="283"/>
        <end position="293"/>
    </location>
</feature>
<evidence type="ECO:0000256" key="1">
    <source>
        <dbReference type="ARBA" id="ARBA00004123"/>
    </source>
</evidence>
<dbReference type="Proteomes" id="UP000887575">
    <property type="component" value="Unassembled WGS sequence"/>
</dbReference>
<dbReference type="WBParaSite" id="MBELARI_LOCUS10718">
    <property type="protein sequence ID" value="MBELARI_LOCUS10718"/>
    <property type="gene ID" value="MBELARI_LOCUS10718"/>
</dbReference>
<dbReference type="GO" id="GO:0005634">
    <property type="term" value="C:nucleus"/>
    <property type="evidence" value="ECO:0007669"/>
    <property type="project" value="UniProtKB-SubCell"/>
</dbReference>